<evidence type="ECO:0000313" key="2">
    <source>
        <dbReference type="Proteomes" id="UP000186817"/>
    </source>
</evidence>
<dbReference type="AlphaFoldDB" id="A0A1Q9CBY9"/>
<proteinExistence type="predicted"/>
<dbReference type="Proteomes" id="UP000186817">
    <property type="component" value="Unassembled WGS sequence"/>
</dbReference>
<comment type="caution">
    <text evidence="1">The sequence shown here is derived from an EMBL/GenBank/DDBJ whole genome shotgun (WGS) entry which is preliminary data.</text>
</comment>
<sequence>MVLMGLFEKALKTSKPKLKSTKLRGRGIRRASPTTVAREVHRGAALRHEPVAKTAVAQADRQTAVQLWARGVLDWIHGFAFHLGLFCLLEEYVRLGFLGGTPAVPGQPVNFGMHLDGAVALQGLGGELLLPP</sequence>
<evidence type="ECO:0000313" key="1">
    <source>
        <dbReference type="EMBL" id="OLP80438.1"/>
    </source>
</evidence>
<reference evidence="1 2" key="1">
    <citation type="submission" date="2016-02" db="EMBL/GenBank/DDBJ databases">
        <title>Genome analysis of coral dinoflagellate symbionts highlights evolutionary adaptations to a symbiotic lifestyle.</title>
        <authorList>
            <person name="Aranda M."/>
            <person name="Li Y."/>
            <person name="Liew Y.J."/>
            <person name="Baumgarten S."/>
            <person name="Simakov O."/>
            <person name="Wilson M."/>
            <person name="Piel J."/>
            <person name="Ashoor H."/>
            <person name="Bougouffa S."/>
            <person name="Bajic V.B."/>
            <person name="Ryu T."/>
            <person name="Ravasi T."/>
            <person name="Bayer T."/>
            <person name="Micklem G."/>
            <person name="Kim H."/>
            <person name="Bhak J."/>
            <person name="Lajeunesse T.C."/>
            <person name="Voolstra C.R."/>
        </authorList>
    </citation>
    <scope>NUCLEOTIDE SEQUENCE [LARGE SCALE GENOMIC DNA]</scope>
    <source>
        <strain evidence="1 2">CCMP2467</strain>
    </source>
</reference>
<dbReference type="EMBL" id="LSRX01001379">
    <property type="protein sequence ID" value="OLP80438.1"/>
    <property type="molecule type" value="Genomic_DNA"/>
</dbReference>
<name>A0A1Q9CBY9_SYMMI</name>
<keyword evidence="2" id="KW-1185">Reference proteome</keyword>
<organism evidence="1 2">
    <name type="scientific">Symbiodinium microadriaticum</name>
    <name type="common">Dinoflagellate</name>
    <name type="synonym">Zooxanthella microadriatica</name>
    <dbReference type="NCBI Taxonomy" id="2951"/>
    <lineage>
        <taxon>Eukaryota</taxon>
        <taxon>Sar</taxon>
        <taxon>Alveolata</taxon>
        <taxon>Dinophyceae</taxon>
        <taxon>Suessiales</taxon>
        <taxon>Symbiodiniaceae</taxon>
        <taxon>Symbiodinium</taxon>
    </lineage>
</organism>
<gene>
    <name evidence="1" type="ORF">AK812_SmicGene39149</name>
</gene>
<protein>
    <submittedName>
        <fullName evidence="1">Uncharacterized protein</fullName>
    </submittedName>
</protein>
<accession>A0A1Q9CBY9</accession>